<reference evidence="4" key="1">
    <citation type="journal article" date="2009" name="Stand. Genomic Sci.">
        <title>Complete genome sequence of Halogeometricum borinquense type strain (PR3).</title>
        <authorList>
            <person name="Malfatti S."/>
            <person name="Tindall B.J."/>
            <person name="Schneider S."/>
            <person name="Fahnrich R."/>
            <person name="Lapidus A."/>
            <person name="Labuttii K."/>
            <person name="Copeland A."/>
            <person name="Glavina Del Rio T."/>
            <person name="Nolan M."/>
            <person name="Chen F."/>
            <person name="Lucas S."/>
            <person name="Tice H."/>
            <person name="Cheng J.F."/>
            <person name="Bruce D."/>
            <person name="Goodwin L."/>
            <person name="Pitluck S."/>
            <person name="Anderson I."/>
            <person name="Pati A."/>
            <person name="Ivanova N."/>
            <person name="Mavromatis K."/>
            <person name="Chen A."/>
            <person name="Palaniappan K."/>
            <person name="D'haeseleer P."/>
            <person name="Goker M."/>
            <person name="Bristow J."/>
            <person name="Eisen J.A."/>
            <person name="Markowitz V."/>
            <person name="Hugenholtz P."/>
            <person name="Kyrpides N.C."/>
            <person name="Klenk H.P."/>
            <person name="Chain P."/>
        </authorList>
    </citation>
    <scope>NUCLEOTIDE SEQUENCE [LARGE SCALE GENOMIC DNA]</scope>
    <source>
        <strain evidence="4">ATCC 700274 / DSM 11551 / JCM 10706 / KCTC 4070 / PR3</strain>
        <plasmid evidence="4">pHBOR05</plasmid>
    </source>
</reference>
<dbReference type="EMBL" id="CP001695">
    <property type="protein sequence ID" value="ADQ69497.1"/>
    <property type="molecule type" value="Genomic_DNA"/>
</dbReference>
<proteinExistence type="predicted"/>
<evidence type="ECO:0000256" key="1">
    <source>
        <dbReference type="SAM" id="MobiDB-lite"/>
    </source>
</evidence>
<reference evidence="3 5" key="3">
    <citation type="journal article" date="2014" name="PLoS Genet.">
        <title>Phylogenetically driven sequencing of extremely halophilic archaea reveals strategies for static and dynamic osmo-response.</title>
        <authorList>
            <person name="Becker E.A."/>
            <person name="Seitzer P.M."/>
            <person name="Tritt A."/>
            <person name="Larsen D."/>
            <person name="Krusor M."/>
            <person name="Yao A.I."/>
            <person name="Wu D."/>
            <person name="Madern D."/>
            <person name="Eisen J.A."/>
            <person name="Darling A.E."/>
            <person name="Facciotti M.T."/>
        </authorList>
    </citation>
    <scope>NUCLEOTIDE SEQUENCE [LARGE SCALE GENOMIC DNA]</scope>
    <source>
        <strain evidence="3 5">DSM 11551</strain>
    </source>
</reference>
<dbReference type="GO" id="GO:0003677">
    <property type="term" value="F:DNA binding"/>
    <property type="evidence" value="ECO:0007669"/>
    <property type="project" value="InterPro"/>
</dbReference>
<dbReference type="GO" id="GO:0008270">
    <property type="term" value="F:zinc ion binding"/>
    <property type="evidence" value="ECO:0007669"/>
    <property type="project" value="InterPro"/>
</dbReference>
<dbReference type="RefSeq" id="WP_006057199.1">
    <property type="nucleotide sequence ID" value="NC_014737.1"/>
</dbReference>
<feature type="region of interest" description="Disordered" evidence="1">
    <location>
        <begin position="278"/>
        <end position="302"/>
    </location>
</feature>
<dbReference type="GO" id="GO:0006260">
    <property type="term" value="P:DNA replication"/>
    <property type="evidence" value="ECO:0007669"/>
    <property type="project" value="InterPro"/>
</dbReference>
<keyword evidence="2" id="KW-0614">Plasmid</keyword>
<evidence type="ECO:0008006" key="6">
    <source>
        <dbReference type="Google" id="ProtNLM"/>
    </source>
</evidence>
<dbReference type="InterPro" id="IPR036977">
    <property type="entry name" value="DNA_primase_Znf_CHC2"/>
</dbReference>
<dbReference type="EMBL" id="AOHT01000054">
    <property type="protein sequence ID" value="ELY23049.1"/>
    <property type="molecule type" value="Genomic_DNA"/>
</dbReference>
<dbReference type="HOGENOM" id="CLU_638740_0_0_2"/>
<organism evidence="2 4">
    <name type="scientific">Halogeometricum borinquense (strain ATCC 700274 / DSM 11551 / JCM 10706 / KCTC 4070 / PR3)</name>
    <dbReference type="NCBI Taxonomy" id="469382"/>
    <lineage>
        <taxon>Archaea</taxon>
        <taxon>Methanobacteriati</taxon>
        <taxon>Methanobacteriota</taxon>
        <taxon>Stenosarchaea group</taxon>
        <taxon>Halobacteria</taxon>
        <taxon>Halobacteriales</taxon>
        <taxon>Haloferacaceae</taxon>
        <taxon>Halogeometricum</taxon>
    </lineage>
</organism>
<dbReference type="OrthoDB" id="238910at2157"/>
<dbReference type="GeneID" id="9989615"/>
<reference evidence="2" key="2">
    <citation type="submission" date="2009-08" db="EMBL/GenBank/DDBJ databases">
        <title>The complete plasmid5 of Halogeometricum borinquense DSM 11551.</title>
        <authorList>
            <consortium name="US DOE Joint Genome Institute (JGI-PGF)"/>
            <person name="Lucas S."/>
            <person name="Copeland A."/>
            <person name="Lapidus A."/>
            <person name="Glavina del Rio T."/>
            <person name="Dalin E."/>
            <person name="Tice H."/>
            <person name="Bruce D."/>
            <person name="Goodwin L."/>
            <person name="Pitluck S."/>
            <person name="Kyrpides N."/>
            <person name="Mavromatis K."/>
            <person name="Mikhailova N."/>
            <person name="Anderson I."/>
            <person name="Brettin T."/>
            <person name="Detter J.C."/>
            <person name="Han C."/>
            <person name="Larimer F."/>
            <person name="Land M."/>
            <person name="Hauser L."/>
            <person name="Markowitz V."/>
            <person name="Cheng J.-F."/>
            <person name="Hugenholtz P."/>
            <person name="Woyke T."/>
            <person name="Wu D."/>
            <person name="Tindal B."/>
            <person name="Klenk H.-P."/>
            <person name="Eisen J.A."/>
        </authorList>
    </citation>
    <scope>NUCLEOTIDE SEQUENCE</scope>
    <source>
        <strain evidence="2">PR 3</strain>
        <plasmid evidence="2">pHBOR05</plasmid>
    </source>
</reference>
<sequence length="429" mass="48407">MSTGAFTVPMETSRRYIPEEMKEFDHWVLWSPEFGKQIMAPWVTGHCYPASWGEQETERPETTFEKAKMLADLPTEEVHRTYPFPPKDGEEEPHVPERIIPTFLLLHDPPEPPLMQVDFDDVRDPASGCVSEEVEEIVERLDAFTEVSQSGEGLHVFVRAELPGGLGKFIAELDDVGEIEMYDHGRVVGATWRHVEGTPTDVPERQDVVEDLIKTYESEEYRQRRLRSSSEDASETDWNSDVSGIEAAIRNRENDSSSSGRSPYFDIDIRSIADTGDFSRYRRETPGDEWQGPHPAHGPMHSDPEECTNFGVEPSGNTWFCFAHNAGGRAIELAAVLADEVDVSCADIPKRGAGQGWLGDRPVKMLKTCLWLRDHAGVPDDTKPPHAALLGVADVEDLYVRDRDRGILGEKNAELCRRVFDEMTLDYFE</sequence>
<accession>E4NWS7</accession>
<feature type="region of interest" description="Disordered" evidence="1">
    <location>
        <begin position="220"/>
        <end position="240"/>
    </location>
</feature>
<evidence type="ECO:0000313" key="2">
    <source>
        <dbReference type="EMBL" id="ADQ69497.1"/>
    </source>
</evidence>
<keyword evidence="4" id="KW-1185">Reference proteome</keyword>
<dbReference type="Proteomes" id="UP000011585">
    <property type="component" value="Unassembled WGS sequence"/>
</dbReference>
<name>E4NWS7_HALBP</name>
<dbReference type="AlphaFoldDB" id="E4NWS7"/>
<dbReference type="Gene3D" id="3.90.580.10">
    <property type="entry name" value="Zinc finger, CHC2-type domain"/>
    <property type="match status" value="1"/>
</dbReference>
<protein>
    <recommendedName>
        <fullName evidence="6">DNA primase</fullName>
    </recommendedName>
</protein>
<geneLocation type="plasmid" evidence="2 4">
    <name>pHBOR05</name>
</geneLocation>
<gene>
    <name evidence="2" type="ordered locus">Hbor_37920</name>
    <name evidence="3" type="ORF">C499_19545</name>
</gene>
<evidence type="ECO:0000313" key="4">
    <source>
        <dbReference type="Proteomes" id="UP000006663"/>
    </source>
</evidence>
<dbReference type="eggNOG" id="arCOG06276">
    <property type="taxonomic scope" value="Archaea"/>
</dbReference>
<dbReference type="Proteomes" id="UP000006663">
    <property type="component" value="Plasmid pHBOR05"/>
</dbReference>
<evidence type="ECO:0000313" key="5">
    <source>
        <dbReference type="Proteomes" id="UP000011585"/>
    </source>
</evidence>
<dbReference type="KEGG" id="hbo:Hbor_37920"/>
<evidence type="ECO:0000313" key="3">
    <source>
        <dbReference type="EMBL" id="ELY23049.1"/>
    </source>
</evidence>